<dbReference type="FunFam" id="3.30.70.270:FF:000001">
    <property type="entry name" value="Diguanylate cyclase domain protein"/>
    <property type="match status" value="1"/>
</dbReference>
<organism evidence="4">
    <name type="scientific">freshwater metagenome</name>
    <dbReference type="NCBI Taxonomy" id="449393"/>
    <lineage>
        <taxon>unclassified sequences</taxon>
        <taxon>metagenomes</taxon>
        <taxon>ecological metagenomes</taxon>
    </lineage>
</organism>
<dbReference type="PROSITE" id="PS50883">
    <property type="entry name" value="EAL"/>
    <property type="match status" value="1"/>
</dbReference>
<dbReference type="InterPro" id="IPR000160">
    <property type="entry name" value="GGDEF_dom"/>
</dbReference>
<dbReference type="NCBIfam" id="TIGR00254">
    <property type="entry name" value="GGDEF"/>
    <property type="match status" value="1"/>
</dbReference>
<gene>
    <name evidence="4" type="ORF">UFOPK3773_01850</name>
</gene>
<dbReference type="SMART" id="SM00267">
    <property type="entry name" value="GGDEF"/>
    <property type="match status" value="1"/>
</dbReference>
<feature type="transmembrane region" description="Helical" evidence="1">
    <location>
        <begin position="12"/>
        <end position="33"/>
    </location>
</feature>
<dbReference type="Gene3D" id="3.20.20.450">
    <property type="entry name" value="EAL domain"/>
    <property type="match status" value="1"/>
</dbReference>
<feature type="domain" description="GGDEF" evidence="3">
    <location>
        <begin position="100"/>
        <end position="231"/>
    </location>
</feature>
<dbReference type="Pfam" id="PF00563">
    <property type="entry name" value="EAL"/>
    <property type="match status" value="1"/>
</dbReference>
<feature type="domain" description="EAL" evidence="2">
    <location>
        <begin position="240"/>
        <end position="484"/>
    </location>
</feature>
<dbReference type="AlphaFoldDB" id="A0A6J7KSH0"/>
<dbReference type="InterPro" id="IPR029787">
    <property type="entry name" value="Nucleotide_cyclase"/>
</dbReference>
<keyword evidence="1" id="KW-0472">Membrane</keyword>
<dbReference type="InterPro" id="IPR035919">
    <property type="entry name" value="EAL_sf"/>
</dbReference>
<dbReference type="Pfam" id="PF00990">
    <property type="entry name" value="GGDEF"/>
    <property type="match status" value="1"/>
</dbReference>
<dbReference type="InterPro" id="IPR052155">
    <property type="entry name" value="Biofilm_reg_signaling"/>
</dbReference>
<accession>A0A6J7KSH0</accession>
<reference evidence="4" key="1">
    <citation type="submission" date="2020-05" db="EMBL/GenBank/DDBJ databases">
        <authorList>
            <person name="Chiriac C."/>
            <person name="Salcher M."/>
            <person name="Ghai R."/>
            <person name="Kavagutti S V."/>
        </authorList>
    </citation>
    <scope>NUCLEOTIDE SEQUENCE</scope>
</reference>
<protein>
    <submittedName>
        <fullName evidence="4">Unannotated protein</fullName>
    </submittedName>
</protein>
<dbReference type="Gene3D" id="3.30.70.270">
    <property type="match status" value="1"/>
</dbReference>
<dbReference type="SUPFAM" id="SSF141868">
    <property type="entry name" value="EAL domain-like"/>
    <property type="match status" value="1"/>
</dbReference>
<dbReference type="CDD" id="cd01949">
    <property type="entry name" value="GGDEF"/>
    <property type="match status" value="1"/>
</dbReference>
<keyword evidence="1" id="KW-1133">Transmembrane helix</keyword>
<keyword evidence="1" id="KW-0812">Transmembrane</keyword>
<dbReference type="CDD" id="cd01948">
    <property type="entry name" value="EAL"/>
    <property type="match status" value="1"/>
</dbReference>
<dbReference type="InterPro" id="IPR001633">
    <property type="entry name" value="EAL_dom"/>
</dbReference>
<name>A0A6J7KSH0_9ZZZZ</name>
<dbReference type="PANTHER" id="PTHR44757:SF2">
    <property type="entry name" value="BIOFILM ARCHITECTURE MAINTENANCE PROTEIN MBAA"/>
    <property type="match status" value="1"/>
</dbReference>
<dbReference type="PROSITE" id="PS50887">
    <property type="entry name" value="GGDEF"/>
    <property type="match status" value="1"/>
</dbReference>
<evidence type="ECO:0000259" key="3">
    <source>
        <dbReference type="PROSITE" id="PS50887"/>
    </source>
</evidence>
<dbReference type="EMBL" id="CAFBNF010000256">
    <property type="protein sequence ID" value="CAB4958637.1"/>
    <property type="molecule type" value="Genomic_DNA"/>
</dbReference>
<dbReference type="SMART" id="SM00052">
    <property type="entry name" value="EAL"/>
    <property type="match status" value="1"/>
</dbReference>
<evidence type="ECO:0000313" key="4">
    <source>
        <dbReference type="EMBL" id="CAB4958637.1"/>
    </source>
</evidence>
<evidence type="ECO:0000259" key="2">
    <source>
        <dbReference type="PROSITE" id="PS50883"/>
    </source>
</evidence>
<dbReference type="SUPFAM" id="SSF55073">
    <property type="entry name" value="Nucleotide cyclase"/>
    <property type="match status" value="1"/>
</dbReference>
<sequence>MSPLPAFSRRVWSLVELALVALAMVLVVVGLTFSASTRPVVIALGLLLLPVLALRLRGSGHGERAQIYQWRHLASHDSLTGLPNRLTFIDELERSWGRSGEVAVLFIDLDGFKAINDTLGHGVGDEILVEAARRLSTGLRERDVVARFGGDEFVAFLSDCSRGDALDIAERLRDLLSSPYRLGGREVRVSASIGVCPPGSVDAPDQAMRHADIALYSAKDSGRDQVREFDDGLARHASDWTGAAEQMALALSMGDLRLVYQPEIDLETGEVTSVEALLRVDRLGSRCLPLGRLIAAAEDHGLGSELTEWVLNRSLSDAVEWRSLGWNGRVCVNVSGRVLGEGHLAEQVMRQLALHGLAGECLTLEFAEGGLQAGSGLALELLHDIGVTVTLDDFGTGTSSLALLQSFDWDFLKVDRSLVSVESGLAGPLARLGRDLGHVVIAEGIETPAHLAEQRAAGVRRGQGFLLAAPMRPEDVRAVVAVGQVRLPVTG</sequence>
<dbReference type="InterPro" id="IPR043128">
    <property type="entry name" value="Rev_trsase/Diguanyl_cyclase"/>
</dbReference>
<proteinExistence type="predicted"/>
<dbReference type="PANTHER" id="PTHR44757">
    <property type="entry name" value="DIGUANYLATE CYCLASE DGCP"/>
    <property type="match status" value="1"/>
</dbReference>
<evidence type="ECO:0000256" key="1">
    <source>
        <dbReference type="SAM" id="Phobius"/>
    </source>
</evidence>